<evidence type="ECO:0000256" key="8">
    <source>
        <dbReference type="ARBA" id="ARBA00022723"/>
    </source>
</evidence>
<dbReference type="PANTHER" id="PTHR10277:SF9">
    <property type="entry name" value="2-ISOPROPYLMALATE SYNTHASE 1, CHLOROPLASTIC-RELATED"/>
    <property type="match status" value="1"/>
</dbReference>
<sequence>MFDTTLRDGEQSPGSSMTGPEKLRVARALDEMGVNVIEAGFPVASPEEFEAVVAVAGSVEKATVAALARASRHDVERAAEALTDARRPRIHTFLPTSDLHLEHKLGIGRDEALRRIGDAVEHARRHVDDVEFSAEDATRTDPTFLVQAVAVAVQAGATTVNLPDTVGFAHADDVARMFDAVRSGVPGIEGVVLSFHGHDDLGLATANSLTALDHGARQVECTLNGIGERAGNAALEEVVMALRVLPRYRERYATGVRAERLGPASRLLARITGIRPQPNKAVVGANAFAHEAGIHQHGVLADPRTYEIMTPGDVGAPESVLVLGKHSGRHALVRRYEDLGFTLTPEEASRAYRLFVMLADRKRDIHDEDLLAIYYGGTMERVPQAFRLEYLDVRCGRSPSRAEVRVAGDGGAAEAEGLGDGPIDATFAALTELAPWEVRLEDFAIRAVGEGSDAVGEVHLELRVEGRSFTGRSVSTDIVDAAARAYLYALDKASHAEALEARSFERHPMWGV</sequence>
<dbReference type="CDD" id="cd07940">
    <property type="entry name" value="DRE_TIM_IPMS"/>
    <property type="match status" value="1"/>
</dbReference>
<dbReference type="InterPro" id="IPR054691">
    <property type="entry name" value="LeuA/HCS_post-cat"/>
</dbReference>
<dbReference type="InterPro" id="IPR002034">
    <property type="entry name" value="AIPM/Hcit_synth_CS"/>
</dbReference>
<name>A0ABU9E4M4_9BACT</name>
<dbReference type="PROSITE" id="PS50991">
    <property type="entry name" value="PYR_CT"/>
    <property type="match status" value="1"/>
</dbReference>
<dbReference type="SUPFAM" id="SSF51569">
    <property type="entry name" value="Aldolase"/>
    <property type="match status" value="1"/>
</dbReference>
<keyword evidence="15" id="KW-0012">Acyltransferase</keyword>
<comment type="caution">
    <text evidence="15">The sequence shown here is derived from an EMBL/GenBank/DDBJ whole genome shotgun (WGS) entry which is preliminary data.</text>
</comment>
<dbReference type="PROSITE" id="PS00816">
    <property type="entry name" value="AIPM_HOMOCIT_SYNTH_2"/>
    <property type="match status" value="1"/>
</dbReference>
<dbReference type="InterPro" id="IPR005671">
    <property type="entry name" value="LeuA_bact_synth"/>
</dbReference>
<dbReference type="Pfam" id="PF00682">
    <property type="entry name" value="HMGL-like"/>
    <property type="match status" value="1"/>
</dbReference>
<evidence type="ECO:0000256" key="5">
    <source>
        <dbReference type="ARBA" id="ARBA00022430"/>
    </source>
</evidence>
<evidence type="ECO:0000256" key="7">
    <source>
        <dbReference type="ARBA" id="ARBA00022679"/>
    </source>
</evidence>
<dbReference type="Gene3D" id="3.30.160.270">
    <property type="match status" value="1"/>
</dbReference>
<dbReference type="Pfam" id="PF08502">
    <property type="entry name" value="LeuA_dimer"/>
    <property type="match status" value="1"/>
</dbReference>
<evidence type="ECO:0000256" key="4">
    <source>
        <dbReference type="ARBA" id="ARBA00018198"/>
    </source>
</evidence>
<evidence type="ECO:0000256" key="10">
    <source>
        <dbReference type="ARBA" id="ARBA00023304"/>
    </source>
</evidence>
<evidence type="ECO:0000256" key="3">
    <source>
        <dbReference type="ARBA" id="ARBA00012973"/>
    </source>
</evidence>
<dbReference type="SUPFAM" id="SSF110921">
    <property type="entry name" value="2-isopropylmalate synthase LeuA, allosteric (dimerisation) domain"/>
    <property type="match status" value="1"/>
</dbReference>
<keyword evidence="7 12" id="KW-0808">Transferase</keyword>
<keyword evidence="9" id="KW-0464">Manganese</keyword>
<dbReference type="InterPro" id="IPR050073">
    <property type="entry name" value="2-IPM_HCS-like"/>
</dbReference>
<feature type="compositionally biased region" description="Basic and acidic residues" evidence="13">
    <location>
        <begin position="1"/>
        <end position="10"/>
    </location>
</feature>
<evidence type="ECO:0000256" key="13">
    <source>
        <dbReference type="SAM" id="MobiDB-lite"/>
    </source>
</evidence>
<proteinExistence type="inferred from homology"/>
<dbReference type="RefSeq" id="WP_405276233.1">
    <property type="nucleotide sequence ID" value="NZ_CP144380.1"/>
</dbReference>
<dbReference type="Gene3D" id="1.10.238.260">
    <property type="match status" value="1"/>
</dbReference>
<keyword evidence="8" id="KW-0479">Metal-binding</keyword>
<accession>A0ABU9E4M4</accession>
<dbReference type="Pfam" id="PF22617">
    <property type="entry name" value="HCS_D2"/>
    <property type="match status" value="1"/>
</dbReference>
<evidence type="ECO:0000256" key="12">
    <source>
        <dbReference type="RuleBase" id="RU003523"/>
    </source>
</evidence>
<dbReference type="InterPro" id="IPR000891">
    <property type="entry name" value="PYR_CT"/>
</dbReference>
<dbReference type="InterPro" id="IPR013709">
    <property type="entry name" value="2-isopropylmalate_synth_dimer"/>
</dbReference>
<keyword evidence="16" id="KW-1185">Reference proteome</keyword>
<protein>
    <recommendedName>
        <fullName evidence="4 11">2-isopropylmalate synthase</fullName>
        <ecNumber evidence="3 11">2.3.3.13</ecNumber>
    </recommendedName>
</protein>
<evidence type="ECO:0000256" key="6">
    <source>
        <dbReference type="ARBA" id="ARBA00022605"/>
    </source>
</evidence>
<evidence type="ECO:0000256" key="9">
    <source>
        <dbReference type="ARBA" id="ARBA00023211"/>
    </source>
</evidence>
<comment type="pathway">
    <text evidence="1">Amino-acid biosynthesis; L-leucine biosynthesis; L-leucine from 3-methyl-2-oxobutanoate: step 1/4.</text>
</comment>
<dbReference type="Gene3D" id="3.20.20.70">
    <property type="entry name" value="Aldolase class I"/>
    <property type="match status" value="1"/>
</dbReference>
<dbReference type="InterPro" id="IPR036230">
    <property type="entry name" value="LeuA_allosteric_dom_sf"/>
</dbReference>
<dbReference type="NCBIfam" id="NF002086">
    <property type="entry name" value="PRK00915.1-3"/>
    <property type="match status" value="1"/>
</dbReference>
<keyword evidence="6" id="KW-0028">Amino-acid biosynthesis</keyword>
<feature type="domain" description="Pyruvate carboxyltransferase" evidence="14">
    <location>
        <begin position="1"/>
        <end position="262"/>
    </location>
</feature>
<organism evidence="15 16">
    <name type="scientific">Gaopeijia maritima</name>
    <dbReference type="NCBI Taxonomy" id="3119007"/>
    <lineage>
        <taxon>Bacteria</taxon>
        <taxon>Pseudomonadati</taxon>
        <taxon>Gemmatimonadota</taxon>
        <taxon>Longimicrobiia</taxon>
        <taxon>Gaopeijiales</taxon>
        <taxon>Gaopeijiaceae</taxon>
        <taxon>Gaopeijia</taxon>
    </lineage>
</organism>
<keyword evidence="10" id="KW-0100">Branched-chain amino acid biosynthesis</keyword>
<comment type="similarity">
    <text evidence="2">Belongs to the alpha-IPM synthase/homocitrate synthase family. LeuA type 1 subfamily.</text>
</comment>
<dbReference type="PANTHER" id="PTHR10277">
    <property type="entry name" value="HOMOCITRATE SYNTHASE-RELATED"/>
    <property type="match status" value="1"/>
</dbReference>
<reference evidence="15 16" key="1">
    <citation type="submission" date="2024-02" db="EMBL/GenBank/DDBJ databases">
        <title>A novel Gemmatimonadota bacterium.</title>
        <authorList>
            <person name="Du Z.-J."/>
            <person name="Ye Y.-Q."/>
        </authorList>
    </citation>
    <scope>NUCLEOTIDE SEQUENCE [LARGE SCALE GENOMIC DNA]</scope>
    <source>
        <strain evidence="15 16">DH-20</strain>
    </source>
</reference>
<evidence type="ECO:0000256" key="1">
    <source>
        <dbReference type="ARBA" id="ARBA00004689"/>
    </source>
</evidence>
<dbReference type="GO" id="GO:0003852">
    <property type="term" value="F:2-isopropylmalate synthase activity"/>
    <property type="evidence" value="ECO:0007669"/>
    <property type="project" value="UniProtKB-EC"/>
</dbReference>
<dbReference type="NCBIfam" id="TIGR00973">
    <property type="entry name" value="leuA_bact"/>
    <property type="match status" value="1"/>
</dbReference>
<feature type="region of interest" description="Disordered" evidence="13">
    <location>
        <begin position="1"/>
        <end position="20"/>
    </location>
</feature>
<evidence type="ECO:0000259" key="14">
    <source>
        <dbReference type="PROSITE" id="PS50991"/>
    </source>
</evidence>
<evidence type="ECO:0000256" key="2">
    <source>
        <dbReference type="ARBA" id="ARBA00009396"/>
    </source>
</evidence>
<gene>
    <name evidence="15" type="ORF">WI372_00675</name>
</gene>
<keyword evidence="5" id="KW-0432">Leucine biosynthesis</keyword>
<evidence type="ECO:0000313" key="15">
    <source>
        <dbReference type="EMBL" id="MEK9499491.1"/>
    </source>
</evidence>
<dbReference type="Proteomes" id="UP001484239">
    <property type="component" value="Unassembled WGS sequence"/>
</dbReference>
<dbReference type="EMBL" id="JBBHLI010000001">
    <property type="protein sequence ID" value="MEK9499491.1"/>
    <property type="molecule type" value="Genomic_DNA"/>
</dbReference>
<dbReference type="SMART" id="SM00917">
    <property type="entry name" value="LeuA_dimer"/>
    <property type="match status" value="1"/>
</dbReference>
<dbReference type="PROSITE" id="PS00815">
    <property type="entry name" value="AIPM_HOMOCIT_SYNTH_1"/>
    <property type="match status" value="1"/>
</dbReference>
<dbReference type="EC" id="2.3.3.13" evidence="3 11"/>
<dbReference type="InterPro" id="IPR013785">
    <property type="entry name" value="Aldolase_TIM"/>
</dbReference>
<evidence type="ECO:0000256" key="11">
    <source>
        <dbReference type="NCBIfam" id="TIGR00973"/>
    </source>
</evidence>
<evidence type="ECO:0000313" key="16">
    <source>
        <dbReference type="Proteomes" id="UP001484239"/>
    </source>
</evidence>